<dbReference type="Proteomes" id="UP000468901">
    <property type="component" value="Unassembled WGS sequence"/>
</dbReference>
<dbReference type="GO" id="GO:0019354">
    <property type="term" value="P:siroheme biosynthetic process"/>
    <property type="evidence" value="ECO:0007669"/>
    <property type="project" value="UniProtKB-UniPathway"/>
</dbReference>
<evidence type="ECO:0000256" key="3">
    <source>
        <dbReference type="ARBA" id="ARBA00023002"/>
    </source>
</evidence>
<dbReference type="InterPro" id="IPR006367">
    <property type="entry name" value="Sirohaem_synthase_N"/>
</dbReference>
<dbReference type="UniPathway" id="UPA00262">
    <property type="reaction ID" value="UER00222"/>
</dbReference>
<feature type="domain" description="Siroheme synthase central" evidence="7">
    <location>
        <begin position="128"/>
        <end position="153"/>
    </location>
</feature>
<dbReference type="SUPFAM" id="SSF51735">
    <property type="entry name" value="NAD(P)-binding Rossmann-fold domains"/>
    <property type="match status" value="1"/>
</dbReference>
<dbReference type="InterPro" id="IPR028281">
    <property type="entry name" value="Sirohaem_synthase_central"/>
</dbReference>
<evidence type="ECO:0000259" key="7">
    <source>
        <dbReference type="Pfam" id="PF14824"/>
    </source>
</evidence>
<dbReference type="Pfam" id="PF13241">
    <property type="entry name" value="NAD_binding_7"/>
    <property type="match status" value="1"/>
</dbReference>
<keyword evidence="9" id="KW-1185">Reference proteome</keyword>
<dbReference type="Gene3D" id="3.40.50.720">
    <property type="entry name" value="NAD(P)-binding Rossmann-like Domain"/>
    <property type="match status" value="1"/>
</dbReference>
<dbReference type="NCBIfam" id="TIGR01470">
    <property type="entry name" value="cysG_Nterm"/>
    <property type="match status" value="1"/>
</dbReference>
<keyword evidence="4" id="KW-0520">NAD</keyword>
<accession>A0A6N6VGY9</accession>
<dbReference type="AlphaFoldDB" id="A0A6N6VGY9"/>
<dbReference type="InterPro" id="IPR028161">
    <property type="entry name" value="Met8-like"/>
</dbReference>
<comment type="caution">
    <text evidence="8">The sequence shown here is derived from an EMBL/GenBank/DDBJ whole genome shotgun (WGS) entry which is preliminary data.</text>
</comment>
<comment type="catalytic activity">
    <reaction evidence="6">
        <text>precorrin-2 + NAD(+) = sirohydrochlorin + NADH + 2 H(+)</text>
        <dbReference type="Rhea" id="RHEA:15613"/>
        <dbReference type="ChEBI" id="CHEBI:15378"/>
        <dbReference type="ChEBI" id="CHEBI:57540"/>
        <dbReference type="ChEBI" id="CHEBI:57945"/>
        <dbReference type="ChEBI" id="CHEBI:58351"/>
        <dbReference type="ChEBI" id="CHEBI:58827"/>
        <dbReference type="EC" id="1.3.1.76"/>
    </reaction>
</comment>
<gene>
    <name evidence="8" type="ORF">F2P47_09540</name>
</gene>
<evidence type="ECO:0000256" key="5">
    <source>
        <dbReference type="ARBA" id="ARBA00023244"/>
    </source>
</evidence>
<dbReference type="SUPFAM" id="SSF75615">
    <property type="entry name" value="Siroheme synthase middle domains-like"/>
    <property type="match status" value="1"/>
</dbReference>
<organism evidence="8 9">
    <name type="scientific">Parvibaculum sedimenti</name>
    <dbReference type="NCBI Taxonomy" id="2608632"/>
    <lineage>
        <taxon>Bacteria</taxon>
        <taxon>Pseudomonadati</taxon>
        <taxon>Pseudomonadota</taxon>
        <taxon>Alphaproteobacteria</taxon>
        <taxon>Hyphomicrobiales</taxon>
        <taxon>Parvibaculaceae</taxon>
        <taxon>Parvibaculum</taxon>
    </lineage>
</organism>
<protein>
    <recommendedName>
        <fullName evidence="2">precorrin-2 dehydrogenase</fullName>
        <ecNumber evidence="2">1.3.1.76</ecNumber>
    </recommendedName>
</protein>
<sequence>MGRSTPWLPSGDIMLPIVLDVGALRIVLVGEGEAGLKRLELLDAAGAANVEVYSGALEGALARRAGTRLKGTRPSSEALEAAGLVLIAGLDEAGSEALAAAARKAGRLVNTEDRKPLCDFHIPSTVRRGDLLLTVSTGGQSPGLARRLRRYLEGLFGPEWSGRLKELAERREVWRAEGLDLSEVGRRSEAYIEEEGWLP</sequence>
<keyword evidence="5" id="KW-0627">Porphyrin biosynthesis</keyword>
<dbReference type="Pfam" id="PF14824">
    <property type="entry name" value="Sirohm_synth_M"/>
    <property type="match status" value="1"/>
</dbReference>
<dbReference type="GO" id="GO:0004325">
    <property type="term" value="F:ferrochelatase activity"/>
    <property type="evidence" value="ECO:0007669"/>
    <property type="project" value="InterPro"/>
</dbReference>
<dbReference type="GO" id="GO:0043115">
    <property type="term" value="F:precorrin-2 dehydrogenase activity"/>
    <property type="evidence" value="ECO:0007669"/>
    <property type="project" value="UniProtKB-EC"/>
</dbReference>
<dbReference type="EC" id="1.3.1.76" evidence="2"/>
<dbReference type="Gene3D" id="3.30.160.110">
    <property type="entry name" value="Siroheme synthase, domain 2"/>
    <property type="match status" value="1"/>
</dbReference>
<evidence type="ECO:0000313" key="8">
    <source>
        <dbReference type="EMBL" id="KAB7740236.1"/>
    </source>
</evidence>
<evidence type="ECO:0000256" key="2">
    <source>
        <dbReference type="ARBA" id="ARBA00012400"/>
    </source>
</evidence>
<reference evidence="8 9" key="1">
    <citation type="submission" date="2019-09" db="EMBL/GenBank/DDBJ databases">
        <title>Parvibaculum sedimenti sp. nov., isolated from sediment.</title>
        <authorList>
            <person name="Wang Y."/>
        </authorList>
    </citation>
    <scope>NUCLEOTIDE SEQUENCE [LARGE SCALE GENOMIC DNA]</scope>
    <source>
        <strain evidence="8 9">HXT-9</strain>
    </source>
</reference>
<name>A0A6N6VGY9_9HYPH</name>
<evidence type="ECO:0000256" key="4">
    <source>
        <dbReference type="ARBA" id="ARBA00023027"/>
    </source>
</evidence>
<dbReference type="PANTHER" id="PTHR35330:SF1">
    <property type="entry name" value="SIROHEME BIOSYNTHESIS PROTEIN MET8"/>
    <property type="match status" value="1"/>
</dbReference>
<evidence type="ECO:0000256" key="1">
    <source>
        <dbReference type="ARBA" id="ARBA00005010"/>
    </source>
</evidence>
<dbReference type="PANTHER" id="PTHR35330">
    <property type="entry name" value="SIROHEME BIOSYNTHESIS PROTEIN MET8"/>
    <property type="match status" value="1"/>
</dbReference>
<keyword evidence="3" id="KW-0560">Oxidoreductase</keyword>
<dbReference type="InterPro" id="IPR036291">
    <property type="entry name" value="NAD(P)-bd_dom_sf"/>
</dbReference>
<dbReference type="EMBL" id="WESC01000007">
    <property type="protein sequence ID" value="KAB7740236.1"/>
    <property type="molecule type" value="Genomic_DNA"/>
</dbReference>
<evidence type="ECO:0000256" key="6">
    <source>
        <dbReference type="ARBA" id="ARBA00047561"/>
    </source>
</evidence>
<proteinExistence type="predicted"/>
<evidence type="ECO:0000313" key="9">
    <source>
        <dbReference type="Proteomes" id="UP000468901"/>
    </source>
</evidence>
<comment type="pathway">
    <text evidence="1">Porphyrin-containing compound metabolism; siroheme biosynthesis; sirohydrochlorin from precorrin-2: step 1/1.</text>
</comment>